<accession>A0A0P8AJQ9</accession>
<evidence type="ECO:0000313" key="1">
    <source>
        <dbReference type="EMBL" id="KPQ44953.1"/>
    </source>
</evidence>
<organism evidence="1 2">
    <name type="scientific">Candidatus Methanoperedens nitratireducens</name>
    <dbReference type="NCBI Taxonomy" id="1392998"/>
    <lineage>
        <taxon>Archaea</taxon>
        <taxon>Methanobacteriati</taxon>
        <taxon>Methanobacteriota</taxon>
        <taxon>Stenosarchaea group</taxon>
        <taxon>Methanomicrobia</taxon>
        <taxon>Methanosarcinales</taxon>
        <taxon>ANME-2 cluster</taxon>
        <taxon>Candidatus Methanoperedentaceae</taxon>
        <taxon>Candidatus Methanoperedens</taxon>
    </lineage>
</organism>
<reference evidence="1 2" key="1">
    <citation type="submission" date="2015-09" db="EMBL/GenBank/DDBJ databases">
        <title>A metagenomics-based metabolic model of nitrate-dependent anaerobic oxidation of methane by Methanoperedens-like archaea.</title>
        <authorList>
            <person name="Arshad A."/>
            <person name="Speth D.R."/>
            <person name="De Graaf R.M."/>
            <person name="Op Den Camp H.J."/>
            <person name="Jetten M.S."/>
            <person name="Welte C.U."/>
        </authorList>
    </citation>
    <scope>NUCLEOTIDE SEQUENCE [LARGE SCALE GENOMIC DNA]</scope>
</reference>
<proteinExistence type="predicted"/>
<dbReference type="AlphaFoldDB" id="A0A0P8AJQ9"/>
<comment type="caution">
    <text evidence="1">The sequence shown here is derived from an EMBL/GenBank/DDBJ whole genome shotgun (WGS) entry which is preliminary data.</text>
</comment>
<dbReference type="EMBL" id="LKCM01000039">
    <property type="protein sequence ID" value="KPQ44953.1"/>
    <property type="molecule type" value="Genomic_DNA"/>
</dbReference>
<gene>
    <name evidence="1" type="ORF">MPEBLZ_00462</name>
</gene>
<name>A0A0P8AJQ9_9EURY</name>
<sequence length="27" mass="3152">MREVFKSVQIVHDTNDLKLIEQAVPKL</sequence>
<feature type="non-terminal residue" evidence="1">
    <location>
        <position position="27"/>
    </location>
</feature>
<dbReference type="Proteomes" id="UP000050360">
    <property type="component" value="Unassembled WGS sequence"/>
</dbReference>
<evidence type="ECO:0000313" key="2">
    <source>
        <dbReference type="Proteomes" id="UP000050360"/>
    </source>
</evidence>
<protein>
    <submittedName>
        <fullName evidence="1">Uncharacterized protein</fullName>
    </submittedName>
</protein>